<dbReference type="InterPro" id="IPR036852">
    <property type="entry name" value="Peptidase_S8/S53_dom_sf"/>
</dbReference>
<dbReference type="PANTHER" id="PTHR43806:SF11">
    <property type="entry name" value="CEREVISIN-RELATED"/>
    <property type="match status" value="1"/>
</dbReference>
<evidence type="ECO:0000256" key="1">
    <source>
        <dbReference type="ARBA" id="ARBA00011073"/>
    </source>
</evidence>
<comment type="similarity">
    <text evidence="1 6">Belongs to the peptidase S8 family.</text>
</comment>
<feature type="domain" description="Peptidase S8/S53" evidence="8">
    <location>
        <begin position="56"/>
        <end position="370"/>
    </location>
</feature>
<evidence type="ECO:0000256" key="3">
    <source>
        <dbReference type="ARBA" id="ARBA00022801"/>
    </source>
</evidence>
<evidence type="ECO:0000256" key="2">
    <source>
        <dbReference type="ARBA" id="ARBA00022670"/>
    </source>
</evidence>
<dbReference type="CDD" id="cd07473">
    <property type="entry name" value="Peptidases_S8_Subtilisin_like"/>
    <property type="match status" value="1"/>
</dbReference>
<dbReference type="PRINTS" id="PR00723">
    <property type="entry name" value="SUBTILISIN"/>
</dbReference>
<dbReference type="InterPro" id="IPR015500">
    <property type="entry name" value="Peptidase_S8_subtilisin-rel"/>
</dbReference>
<dbReference type="EMBL" id="PCWN01000007">
    <property type="protein sequence ID" value="PIR04256.1"/>
    <property type="molecule type" value="Genomic_DNA"/>
</dbReference>
<dbReference type="InterPro" id="IPR023828">
    <property type="entry name" value="Peptidase_S8_Ser-AS"/>
</dbReference>
<evidence type="ECO:0000256" key="4">
    <source>
        <dbReference type="ARBA" id="ARBA00022825"/>
    </source>
</evidence>
<dbReference type="PROSITE" id="PS51892">
    <property type="entry name" value="SUBTILASE"/>
    <property type="match status" value="1"/>
</dbReference>
<reference evidence="9 10" key="1">
    <citation type="submission" date="2017-09" db="EMBL/GenBank/DDBJ databases">
        <title>Depth-based differentiation of microbial function through sediment-hosted aquifers and enrichment of novel symbionts in the deep terrestrial subsurface.</title>
        <authorList>
            <person name="Probst A.J."/>
            <person name="Ladd B."/>
            <person name="Jarett J.K."/>
            <person name="Geller-Mcgrath D.E."/>
            <person name="Sieber C.M."/>
            <person name="Emerson J.B."/>
            <person name="Anantharaman K."/>
            <person name="Thomas B.C."/>
            <person name="Malmstrom R."/>
            <person name="Stieglmeier M."/>
            <person name="Klingl A."/>
            <person name="Woyke T."/>
            <person name="Ryan C.M."/>
            <person name="Banfield J.F."/>
        </authorList>
    </citation>
    <scope>NUCLEOTIDE SEQUENCE [LARGE SCALE GENOMIC DNA]</scope>
    <source>
        <strain evidence="9">CG11_big_fil_rev_8_21_14_0_20_39_34</strain>
    </source>
</reference>
<gene>
    <name evidence="9" type="ORF">COV59_03680</name>
</gene>
<dbReference type="AlphaFoldDB" id="A0A2H0N831"/>
<evidence type="ECO:0000256" key="7">
    <source>
        <dbReference type="SAM" id="SignalP"/>
    </source>
</evidence>
<dbReference type="PANTHER" id="PTHR43806">
    <property type="entry name" value="PEPTIDASE S8"/>
    <property type="match status" value="1"/>
</dbReference>
<feature type="active site" description="Charge relay system" evidence="5 6">
    <location>
        <position position="147"/>
    </location>
</feature>
<dbReference type="GO" id="GO:0004252">
    <property type="term" value="F:serine-type endopeptidase activity"/>
    <property type="evidence" value="ECO:0007669"/>
    <property type="project" value="UniProtKB-UniRule"/>
</dbReference>
<dbReference type="SUPFAM" id="SSF52743">
    <property type="entry name" value="Subtilisin-like"/>
    <property type="match status" value="1"/>
</dbReference>
<proteinExistence type="inferred from homology"/>
<dbReference type="GO" id="GO:0006508">
    <property type="term" value="P:proteolysis"/>
    <property type="evidence" value="ECO:0007669"/>
    <property type="project" value="UniProtKB-KW"/>
</dbReference>
<evidence type="ECO:0000259" key="8">
    <source>
        <dbReference type="Pfam" id="PF00082"/>
    </source>
</evidence>
<sequence>MRKKSLFQKLFYSLVILGISCAQPILAASSNDSYARQWNYNMVHVYDAWDEATGSRDVVVAIIDNGFDMLHRDLRDNVWKNEGEIPDNGIDDDHNGYIDDVWGWNFVPTDFNDDGTVDEQENFGNNNPRPDPSNITDLEREQGTVHHATVVASIIGAVGNNGLDMAGMNWKVRLMNIRAVDSHGEGEMEPLVRAIYYATDNGADVINISLVGFESIPELKVAIDYAYSRGVVIVAAAGNDRVNLNESPRYPVCSDEGESEVKVIGVSAIEPSRYFASFSNAGDDCIDIAAPGVDINGLLFYAPELQLEKHYGGSFSGTSFAAPHVSGAAALIKSIQPSWGAREINRALLESVSKTPPKDEDAYRQLYGAGLLQVRAAVNYALKASAHLYEQDLGYVAFGLEGGLFTARYKNPVQKDSFSELQSFWKGMSNVLPYKTLDGVNFIGTSEGTDGYHRIFEYNQKGERIRRFSVRARRVVDTLVISDPQDLILLVELEDGSFEVRKYKLNGILEGSFTLNSQVKGISLYEQKGLIAILEEKKNGDFSIQTFSDEFTLKNTILLSSLSSVSDFVVTDDFQKKFFVSGTIGNLPYIASYDATGNKSGGFFPFSHLGEGELRLEIDLSQSGNDIKLLTYFDSAQFPGRVYTLDGKKTDEFSFFDNQDHFIRIYAL</sequence>
<dbReference type="Proteomes" id="UP000229600">
    <property type="component" value="Unassembled WGS sequence"/>
</dbReference>
<accession>A0A2H0N831</accession>
<name>A0A2H0N831_9BACT</name>
<feature type="chain" id="PRO_5013574284" description="Peptidase S8/S53 domain-containing protein" evidence="7">
    <location>
        <begin position="28"/>
        <end position="668"/>
    </location>
</feature>
<protein>
    <recommendedName>
        <fullName evidence="8">Peptidase S8/S53 domain-containing protein</fullName>
    </recommendedName>
</protein>
<dbReference type="InterPro" id="IPR034204">
    <property type="entry name" value="PfSUB1-like_cat_dom"/>
</dbReference>
<evidence type="ECO:0000313" key="10">
    <source>
        <dbReference type="Proteomes" id="UP000229600"/>
    </source>
</evidence>
<feature type="signal peptide" evidence="7">
    <location>
        <begin position="1"/>
        <end position="27"/>
    </location>
</feature>
<dbReference type="Gene3D" id="3.40.50.200">
    <property type="entry name" value="Peptidase S8/S53 domain"/>
    <property type="match status" value="1"/>
</dbReference>
<evidence type="ECO:0000256" key="5">
    <source>
        <dbReference type="PIRSR" id="PIRSR615500-1"/>
    </source>
</evidence>
<dbReference type="InterPro" id="IPR050131">
    <property type="entry name" value="Peptidase_S8_subtilisin-like"/>
</dbReference>
<evidence type="ECO:0000313" key="9">
    <source>
        <dbReference type="EMBL" id="PIR04256.1"/>
    </source>
</evidence>
<keyword evidence="3 6" id="KW-0378">Hydrolase</keyword>
<evidence type="ECO:0000256" key="6">
    <source>
        <dbReference type="PROSITE-ProRule" id="PRU01240"/>
    </source>
</evidence>
<feature type="active site" description="Charge relay system" evidence="5 6">
    <location>
        <position position="64"/>
    </location>
</feature>
<dbReference type="PROSITE" id="PS00138">
    <property type="entry name" value="SUBTILASE_SER"/>
    <property type="match status" value="1"/>
</dbReference>
<dbReference type="Pfam" id="PF00082">
    <property type="entry name" value="Peptidase_S8"/>
    <property type="match status" value="1"/>
</dbReference>
<keyword evidence="7" id="KW-0732">Signal</keyword>
<organism evidence="9 10">
    <name type="scientific">Candidatus Magasanikbacteria bacterium CG11_big_fil_rev_8_21_14_0_20_39_34</name>
    <dbReference type="NCBI Taxonomy" id="1974653"/>
    <lineage>
        <taxon>Bacteria</taxon>
        <taxon>Candidatus Magasanikiibacteriota</taxon>
    </lineage>
</organism>
<keyword evidence="2 6" id="KW-0645">Protease</keyword>
<comment type="caution">
    <text evidence="9">The sequence shown here is derived from an EMBL/GenBank/DDBJ whole genome shotgun (WGS) entry which is preliminary data.</text>
</comment>
<dbReference type="PROSITE" id="PS51257">
    <property type="entry name" value="PROKAR_LIPOPROTEIN"/>
    <property type="match status" value="1"/>
</dbReference>
<keyword evidence="4 6" id="KW-0720">Serine protease</keyword>
<feature type="active site" description="Charge relay system" evidence="5 6">
    <location>
        <position position="319"/>
    </location>
</feature>
<dbReference type="InterPro" id="IPR000209">
    <property type="entry name" value="Peptidase_S8/S53_dom"/>
</dbReference>